<comment type="caution">
    <text evidence="2">The sequence shown here is derived from an EMBL/GenBank/DDBJ whole genome shotgun (WGS) entry which is preliminary data.</text>
</comment>
<sequence>MIKDEVRKFILEKFLFNCGDQLDDEMSLIDTNTVDSVGILEIVGFIENRFRIKVEDEELTAENLDSINKIAKFVERKLGTQG</sequence>
<evidence type="ECO:0000313" key="2">
    <source>
        <dbReference type="EMBL" id="RFT15624.1"/>
    </source>
</evidence>
<evidence type="ECO:0000313" key="3">
    <source>
        <dbReference type="Proteomes" id="UP000257323"/>
    </source>
</evidence>
<reference evidence="2 3" key="1">
    <citation type="submission" date="2018-08" db="EMBL/GenBank/DDBJ databases">
        <title>Genome analysis of the thermophilic bacterium of the candidate phylum Aminicenantes from deep subsurface aquifer revealed its physiology and ecological role.</title>
        <authorList>
            <person name="Kadnikov V.V."/>
            <person name="Mardanov A.V."/>
            <person name="Beletsky A.V."/>
            <person name="Karnachuk O.V."/>
            <person name="Ravin N.V."/>
        </authorList>
    </citation>
    <scope>NUCLEOTIDE SEQUENCE [LARGE SCALE GENOMIC DNA]</scope>
    <source>
        <strain evidence="2">BY38</strain>
    </source>
</reference>
<dbReference type="Gene3D" id="1.10.1200.10">
    <property type="entry name" value="ACP-like"/>
    <property type="match status" value="1"/>
</dbReference>
<gene>
    <name evidence="2" type="ORF">OP8BY_0272</name>
</gene>
<name>A0A3E2BLQ4_9BACT</name>
<dbReference type="InterPro" id="IPR036736">
    <property type="entry name" value="ACP-like_sf"/>
</dbReference>
<dbReference type="InterPro" id="IPR009081">
    <property type="entry name" value="PP-bd_ACP"/>
</dbReference>
<dbReference type="AlphaFoldDB" id="A0A3E2BLQ4"/>
<protein>
    <submittedName>
        <fullName evidence="2">Acyl carrier protein</fullName>
    </submittedName>
</protein>
<organism evidence="2 3">
    <name type="scientific">Candidatus Saccharicenans subterraneus</name>
    <dbReference type="NCBI Taxonomy" id="2508984"/>
    <lineage>
        <taxon>Bacteria</taxon>
        <taxon>Candidatus Aminicenantota</taxon>
        <taxon>Candidatus Aminicenantia</taxon>
        <taxon>Candidatus Aminicenantales</taxon>
        <taxon>Candidatus Saccharicenantaceae</taxon>
        <taxon>Candidatus Saccharicenans</taxon>
    </lineage>
</organism>
<dbReference type="SUPFAM" id="SSF47336">
    <property type="entry name" value="ACP-like"/>
    <property type="match status" value="1"/>
</dbReference>
<dbReference type="EMBL" id="QUAH01000008">
    <property type="protein sequence ID" value="RFT15624.1"/>
    <property type="molecule type" value="Genomic_DNA"/>
</dbReference>
<accession>A0A3E2BLQ4</accession>
<evidence type="ECO:0000259" key="1">
    <source>
        <dbReference type="PROSITE" id="PS50075"/>
    </source>
</evidence>
<dbReference type="Proteomes" id="UP000257323">
    <property type="component" value="Unassembled WGS sequence"/>
</dbReference>
<dbReference type="PROSITE" id="PS50075">
    <property type="entry name" value="CARRIER"/>
    <property type="match status" value="1"/>
</dbReference>
<proteinExistence type="predicted"/>
<feature type="domain" description="Carrier" evidence="1">
    <location>
        <begin position="1"/>
        <end position="78"/>
    </location>
</feature>